<sequence>MDEFPIKENSIEVSGKRLFIRLTAPKEQPPKLSVLLLHGIRFSSANWFTIKTLEVLADNGYHAVAIDLPGYGESKMTTTTDKVGELVPASFLKEVCEALHLEQVVLISPSMSGMYSLPFVFEYPSMVKAFIPVAPICTNMFTPEQYASLQVPSLIVYGDQDAQLGKQSFDSLKNLANHKVMVMKGAGHACYLDRPEEWNQALLKYLQSLV</sequence>
<name>V9KT48_CALMI</name>
<evidence type="ECO:0000256" key="13">
    <source>
        <dbReference type="ARBA" id="ARBA00049262"/>
    </source>
</evidence>
<reference evidence="17" key="1">
    <citation type="journal article" date="2006" name="Science">
        <title>Ancient noncoding elements conserved in the human genome.</title>
        <authorList>
            <person name="Venkatesh B."/>
            <person name="Kirkness E.F."/>
            <person name="Loh Y.H."/>
            <person name="Halpern A.L."/>
            <person name="Lee A.P."/>
            <person name="Johnson J."/>
            <person name="Dandona N."/>
            <person name="Viswanathan L.D."/>
            <person name="Tay A."/>
            <person name="Venter J.C."/>
            <person name="Strausberg R.L."/>
            <person name="Brenner S."/>
        </authorList>
    </citation>
    <scope>NUCLEOTIDE SEQUENCE [LARGE SCALE GENOMIC DNA]</scope>
</reference>
<dbReference type="AlphaFoldDB" id="V9KT48"/>
<dbReference type="FunFam" id="3.40.50.1820:FF:000077">
    <property type="entry name" value="Abhydrolase domain containing 14B"/>
    <property type="match status" value="1"/>
</dbReference>
<dbReference type="Proteomes" id="UP000314986">
    <property type="component" value="Unassembled WGS sequence"/>
</dbReference>
<dbReference type="GeneTree" id="ENSGT00940000159388"/>
<evidence type="ECO:0000256" key="4">
    <source>
        <dbReference type="ARBA" id="ARBA00022553"/>
    </source>
</evidence>
<evidence type="ECO:0000256" key="12">
    <source>
        <dbReference type="ARBA" id="ARBA00045947"/>
    </source>
</evidence>
<evidence type="ECO:0000313" key="16">
    <source>
        <dbReference type="Ensembl" id="ENSCMIP00000001819.1"/>
    </source>
</evidence>
<keyword evidence="5" id="KW-0808">Transferase</keyword>
<evidence type="ECO:0000256" key="6">
    <source>
        <dbReference type="ARBA" id="ARBA00023242"/>
    </source>
</evidence>
<evidence type="ECO:0000256" key="3">
    <source>
        <dbReference type="ARBA" id="ARBA00022490"/>
    </source>
</evidence>
<gene>
    <name evidence="16" type="primary">abhd14b</name>
</gene>
<evidence type="ECO:0000256" key="8">
    <source>
        <dbReference type="ARBA" id="ARBA00037942"/>
    </source>
</evidence>
<evidence type="ECO:0000256" key="7">
    <source>
        <dbReference type="ARBA" id="ARBA00023315"/>
    </source>
</evidence>
<dbReference type="STRING" id="7868.ENSCMIP00000001819"/>
<evidence type="ECO:0000256" key="5">
    <source>
        <dbReference type="ARBA" id="ARBA00022679"/>
    </source>
</evidence>
<comment type="similarity">
    <text evidence="8">Belongs to the AB hydrolase superfamily. ABHD14 family.</text>
</comment>
<comment type="function">
    <text evidence="12">Acts as an atypical protein-lysine deacetylase in vitro. Catalyzes the deacetylation of lysine residues using CoA as substrate, generating acetyl-CoA and the free amine of protein-lysine residues. Additional experiments are however required to confirm the protein-lysine deacetylase activity in vivo. Has hydrolase activity towards various surrogate p-nitrophenyl (pNp) substrates, such as pNp-butyrate, pNp-acetate and pNp-octanoate in vitro, with a strong preference for pNp-acetate. May activate transcription.</text>
</comment>
<dbReference type="PANTHER" id="PTHR46197:SF2">
    <property type="entry name" value="PROTEIN-LYSINE DEACYLASE ABHD14B-RELATED"/>
    <property type="match status" value="1"/>
</dbReference>
<dbReference type="RefSeq" id="XP_007888695.1">
    <property type="nucleotide sequence ID" value="XM_007890504.2"/>
</dbReference>
<dbReference type="GO" id="GO:0045944">
    <property type="term" value="P:positive regulation of transcription by RNA polymerase II"/>
    <property type="evidence" value="ECO:0007669"/>
    <property type="project" value="TreeGrafter"/>
</dbReference>
<dbReference type="Pfam" id="PF00561">
    <property type="entry name" value="Abhydrolase_1"/>
    <property type="match status" value="1"/>
</dbReference>
<evidence type="ECO:0000256" key="9">
    <source>
        <dbReference type="ARBA" id="ARBA00038705"/>
    </source>
</evidence>
<dbReference type="Gene3D" id="3.40.50.1820">
    <property type="entry name" value="alpha/beta hydrolase"/>
    <property type="match status" value="1"/>
</dbReference>
<accession>V9KT48</accession>
<keyword evidence="6" id="KW-0539">Nucleus</keyword>
<reference evidence="16" key="4">
    <citation type="submission" date="2025-05" db="UniProtKB">
        <authorList>
            <consortium name="Ensembl"/>
        </authorList>
    </citation>
    <scope>IDENTIFICATION</scope>
</reference>
<comment type="catalytic activity">
    <reaction evidence="13">
        <text>L-lysyl-[protein] + acetyl-CoA = N(6)-acetyl-L-lysyl-[protein] + CoA + H(+)</text>
        <dbReference type="Rhea" id="RHEA:45948"/>
        <dbReference type="Rhea" id="RHEA-COMP:9752"/>
        <dbReference type="Rhea" id="RHEA-COMP:10731"/>
        <dbReference type="ChEBI" id="CHEBI:15378"/>
        <dbReference type="ChEBI" id="CHEBI:29969"/>
        <dbReference type="ChEBI" id="CHEBI:57287"/>
        <dbReference type="ChEBI" id="CHEBI:57288"/>
        <dbReference type="ChEBI" id="CHEBI:61930"/>
    </reaction>
    <physiologicalReaction direction="right-to-left" evidence="13">
        <dbReference type="Rhea" id="RHEA:45950"/>
    </physiologicalReaction>
</comment>
<reference evidence="17" key="2">
    <citation type="journal article" date="2007" name="PLoS Biol.">
        <title>Survey sequencing and comparative analysis of the elephant shark (Callorhinchus milii) genome.</title>
        <authorList>
            <person name="Venkatesh B."/>
            <person name="Kirkness E.F."/>
            <person name="Loh Y.H."/>
            <person name="Halpern A.L."/>
            <person name="Lee A.P."/>
            <person name="Johnson J."/>
            <person name="Dandona N."/>
            <person name="Viswanathan L.D."/>
            <person name="Tay A."/>
            <person name="Venter J.C."/>
            <person name="Strausberg R.L."/>
            <person name="Brenner S."/>
        </authorList>
    </citation>
    <scope>NUCLEOTIDE SEQUENCE [LARGE SCALE GENOMIC DNA]</scope>
</reference>
<reference evidence="15 17" key="3">
    <citation type="journal article" date="2014" name="Nature">
        <title>Elephant shark genome provides unique insights into gnathostome evolution.</title>
        <authorList>
            <consortium name="International Elephant Shark Genome Sequencing Consortium"/>
            <person name="Venkatesh B."/>
            <person name="Lee A.P."/>
            <person name="Ravi V."/>
            <person name="Maurya A.K."/>
            <person name="Lian M.M."/>
            <person name="Swann J.B."/>
            <person name="Ohta Y."/>
            <person name="Flajnik M.F."/>
            <person name="Sutoh Y."/>
            <person name="Kasahara M."/>
            <person name="Hoon S."/>
            <person name="Gangu V."/>
            <person name="Roy S.W."/>
            <person name="Irimia M."/>
            <person name="Korzh V."/>
            <person name="Kondrychyn I."/>
            <person name="Lim Z.W."/>
            <person name="Tay B.H."/>
            <person name="Tohari S."/>
            <person name="Kong K.W."/>
            <person name="Ho S."/>
            <person name="Lorente-Galdos B."/>
            <person name="Quilez J."/>
            <person name="Marques-Bonet T."/>
            <person name="Raney B.J."/>
            <person name="Ingham P.W."/>
            <person name="Tay A."/>
            <person name="Hillier L.W."/>
            <person name="Minx P."/>
            <person name="Boehm T."/>
            <person name="Wilson R.K."/>
            <person name="Brenner S."/>
            <person name="Warren W.C."/>
        </authorList>
    </citation>
    <scope>NUCLEOTIDE SEQUENCE</scope>
    <source>
        <tissue evidence="15">Testis</tissue>
    </source>
</reference>
<evidence type="ECO:0000259" key="14">
    <source>
        <dbReference type="Pfam" id="PF00561"/>
    </source>
</evidence>
<feature type="domain" description="AB hydrolase-1" evidence="14">
    <location>
        <begin position="34"/>
        <end position="140"/>
    </location>
</feature>
<dbReference type="KEGG" id="cmk:103176756"/>
<keyword evidence="3" id="KW-0963">Cytoplasm</keyword>
<dbReference type="MEROPS" id="S33.983"/>
<dbReference type="RefSeq" id="XP_007888696.1">
    <property type="nucleotide sequence ID" value="XM_007890505.2"/>
</dbReference>
<protein>
    <recommendedName>
        <fullName evidence="10">Putative protein-lysine deacylase ABHD14B</fullName>
    </recommendedName>
    <alternativeName>
        <fullName evidence="11">Alpha/beta hydrolase domain-containing protein 14B</fullName>
    </alternativeName>
</protein>
<dbReference type="OrthoDB" id="284184at2759"/>
<dbReference type="GO" id="GO:0005737">
    <property type="term" value="C:cytoplasm"/>
    <property type="evidence" value="ECO:0007669"/>
    <property type="project" value="UniProtKB-SubCell"/>
</dbReference>
<evidence type="ECO:0000256" key="2">
    <source>
        <dbReference type="ARBA" id="ARBA00004496"/>
    </source>
</evidence>
<dbReference type="ESTHER" id="calmi-v9kt48">
    <property type="family name" value="CIB-CCG1-interacting-factor-B"/>
</dbReference>
<comment type="subunit">
    <text evidence="9">May interact with TAF1.</text>
</comment>
<evidence type="ECO:0000313" key="15">
    <source>
        <dbReference type="EMBL" id="AFP02065.1"/>
    </source>
</evidence>
<keyword evidence="15" id="KW-0378">Hydrolase</keyword>
<dbReference type="GeneID" id="103176756"/>
<evidence type="ECO:0000256" key="10">
    <source>
        <dbReference type="ARBA" id="ARBA00041074"/>
    </source>
</evidence>
<keyword evidence="17" id="KW-1185">Reference proteome</keyword>
<dbReference type="InterPro" id="IPR000073">
    <property type="entry name" value="AB_hydrolase_1"/>
</dbReference>
<dbReference type="CTD" id="84836"/>
<dbReference type="EMBL" id="JW869547">
    <property type="protein sequence ID" value="AFP02065.1"/>
    <property type="molecule type" value="mRNA"/>
</dbReference>
<dbReference type="GO" id="GO:0016746">
    <property type="term" value="F:acyltransferase activity"/>
    <property type="evidence" value="ECO:0007669"/>
    <property type="project" value="UniProtKB-KW"/>
</dbReference>
<keyword evidence="4" id="KW-0597">Phosphoprotein</keyword>
<comment type="subcellular location">
    <subcellularLocation>
        <location evidence="2">Cytoplasm</location>
    </subcellularLocation>
    <subcellularLocation>
        <location evidence="1">Nucleus</location>
    </subcellularLocation>
</comment>
<keyword evidence="7" id="KW-0012">Acyltransferase</keyword>
<dbReference type="PANTHER" id="PTHR46197">
    <property type="entry name" value="PROTEIN ABHD14B-LIKE"/>
    <property type="match status" value="1"/>
</dbReference>
<proteinExistence type="evidence at transcript level"/>
<evidence type="ECO:0000313" key="17">
    <source>
        <dbReference type="Proteomes" id="UP000314986"/>
    </source>
</evidence>
<dbReference type="GO" id="GO:0005634">
    <property type="term" value="C:nucleus"/>
    <property type="evidence" value="ECO:0007669"/>
    <property type="project" value="UniProtKB-SubCell"/>
</dbReference>
<evidence type="ECO:0000256" key="1">
    <source>
        <dbReference type="ARBA" id="ARBA00004123"/>
    </source>
</evidence>
<dbReference type="InterPro" id="IPR029058">
    <property type="entry name" value="AB_hydrolase_fold"/>
</dbReference>
<dbReference type="SUPFAM" id="SSF53474">
    <property type="entry name" value="alpha/beta-Hydrolases"/>
    <property type="match status" value="1"/>
</dbReference>
<organism evidence="15">
    <name type="scientific">Callorhinchus milii</name>
    <name type="common">Ghost shark</name>
    <dbReference type="NCBI Taxonomy" id="7868"/>
    <lineage>
        <taxon>Eukaryota</taxon>
        <taxon>Metazoa</taxon>
        <taxon>Chordata</taxon>
        <taxon>Craniata</taxon>
        <taxon>Vertebrata</taxon>
        <taxon>Chondrichthyes</taxon>
        <taxon>Holocephali</taxon>
        <taxon>Chimaeriformes</taxon>
        <taxon>Callorhinchidae</taxon>
        <taxon>Callorhinchus</taxon>
    </lineage>
</organism>
<evidence type="ECO:0000256" key="11">
    <source>
        <dbReference type="ARBA" id="ARBA00043029"/>
    </source>
</evidence>
<dbReference type="GO" id="GO:0016787">
    <property type="term" value="F:hydrolase activity"/>
    <property type="evidence" value="ECO:0007669"/>
    <property type="project" value="UniProtKB-KW"/>
</dbReference>
<dbReference type="Ensembl" id="ENSCMIT00000001890.1">
    <property type="protein sequence ID" value="ENSCMIP00000001819.1"/>
    <property type="gene ID" value="ENSCMIG00000001132.1"/>
</dbReference>
<dbReference type="OMA" id="GEVVLWY"/>